<keyword evidence="2" id="KW-1185">Reference proteome</keyword>
<protein>
    <submittedName>
        <fullName evidence="1">DNA cytosine methyltransferase</fullName>
    </submittedName>
</protein>
<sequence length="227" mass="24364">MSTDRPRLLDLYCCAGGATSGYQDVGFHVTGVDIDPQPNYVGDAFHQGDAIAFVAEHGHTFDLIHASPPCQAGCTLTAGTNHGRNYPQLIPATRAALQATKRPWVMENPPGRAPIRRDLLLCGEMFGLAVLRHRVFELGGLSLPQPAHPAHRGRVAGMRHGRWYSGPYFAVYGQGGGKGSVADWQHAMGIDWTPVRRELAEAIPPAYTRHIGAALAGLLIGKEATAA</sequence>
<keyword evidence="1" id="KW-0808">Transferase</keyword>
<gene>
    <name evidence="1" type="ORF">RM446_17865</name>
</gene>
<dbReference type="SUPFAM" id="SSF53335">
    <property type="entry name" value="S-adenosyl-L-methionine-dependent methyltransferases"/>
    <property type="match status" value="1"/>
</dbReference>
<evidence type="ECO:0000313" key="2">
    <source>
        <dbReference type="Proteomes" id="UP001183226"/>
    </source>
</evidence>
<name>A0ABU2KXP0_9ACTN</name>
<dbReference type="InterPro" id="IPR029063">
    <property type="entry name" value="SAM-dependent_MTases_sf"/>
</dbReference>
<dbReference type="Proteomes" id="UP001183226">
    <property type="component" value="Unassembled WGS sequence"/>
</dbReference>
<keyword evidence="1" id="KW-0489">Methyltransferase</keyword>
<comment type="caution">
    <text evidence="1">The sequence shown here is derived from an EMBL/GenBank/DDBJ whole genome shotgun (WGS) entry which is preliminary data.</text>
</comment>
<reference evidence="2" key="1">
    <citation type="submission" date="2023-07" db="EMBL/GenBank/DDBJ databases">
        <title>30 novel species of actinomycetes from the DSMZ collection.</title>
        <authorList>
            <person name="Nouioui I."/>
        </authorList>
    </citation>
    <scope>NUCLEOTIDE SEQUENCE [LARGE SCALE GENOMIC DNA]</scope>
    <source>
        <strain evidence="2">DSM 45055</strain>
    </source>
</reference>
<dbReference type="GO" id="GO:0008168">
    <property type="term" value="F:methyltransferase activity"/>
    <property type="evidence" value="ECO:0007669"/>
    <property type="project" value="UniProtKB-KW"/>
</dbReference>
<accession>A0ABU2KXP0</accession>
<organism evidence="1 2">
    <name type="scientific">Streptomonospora wellingtoniae</name>
    <dbReference type="NCBI Taxonomy" id="3075544"/>
    <lineage>
        <taxon>Bacteria</taxon>
        <taxon>Bacillati</taxon>
        <taxon>Actinomycetota</taxon>
        <taxon>Actinomycetes</taxon>
        <taxon>Streptosporangiales</taxon>
        <taxon>Nocardiopsidaceae</taxon>
        <taxon>Streptomonospora</taxon>
    </lineage>
</organism>
<proteinExistence type="predicted"/>
<dbReference type="Gene3D" id="3.40.50.150">
    <property type="entry name" value="Vaccinia Virus protein VP39"/>
    <property type="match status" value="1"/>
</dbReference>
<dbReference type="RefSeq" id="WP_311546480.1">
    <property type="nucleotide sequence ID" value="NZ_JAVREK010000020.1"/>
</dbReference>
<evidence type="ECO:0000313" key="1">
    <source>
        <dbReference type="EMBL" id="MDT0303986.1"/>
    </source>
</evidence>
<dbReference type="EMBL" id="JAVREK010000020">
    <property type="protein sequence ID" value="MDT0303986.1"/>
    <property type="molecule type" value="Genomic_DNA"/>
</dbReference>
<dbReference type="GO" id="GO:0032259">
    <property type="term" value="P:methylation"/>
    <property type="evidence" value="ECO:0007669"/>
    <property type="project" value="UniProtKB-KW"/>
</dbReference>